<dbReference type="HOGENOM" id="CLU_3422817_0_0_9"/>
<dbReference type="EMBL" id="FP929038">
    <property type="protein sequence ID" value="CBK80580.1"/>
    <property type="molecule type" value="Genomic_DNA"/>
</dbReference>
<sequence>MYLQSRHGLGAGVCGQILSLIYE</sequence>
<dbReference type="AlphaFoldDB" id="D4J8A9"/>
<proteinExistence type="predicted"/>
<dbReference type="Proteomes" id="UP000008798">
    <property type="component" value="Chromosome"/>
</dbReference>
<reference evidence="1 2" key="2">
    <citation type="submission" date="2010-03" db="EMBL/GenBank/DDBJ databases">
        <authorList>
            <person name="Pajon A."/>
        </authorList>
    </citation>
    <scope>NUCLEOTIDE SEQUENCE [LARGE SCALE GENOMIC DNA]</scope>
    <source>
        <strain evidence="1 2">GD/7</strain>
    </source>
</reference>
<gene>
    <name evidence="1" type="ORF">CC1_18400</name>
</gene>
<dbReference type="KEGG" id="cct:CC1_18400"/>
<evidence type="ECO:0000313" key="1">
    <source>
        <dbReference type="EMBL" id="CBK80580.1"/>
    </source>
</evidence>
<reference evidence="1 2" key="1">
    <citation type="submission" date="2010-03" db="EMBL/GenBank/DDBJ databases">
        <title>The genome sequence of Coprococcus catus GD/7.</title>
        <authorList>
            <consortium name="metaHIT consortium -- http://www.metahit.eu/"/>
            <person name="Pajon A."/>
            <person name="Turner K."/>
            <person name="Parkhill J."/>
            <person name="Duncan S."/>
            <person name="Flint H."/>
        </authorList>
    </citation>
    <scope>NUCLEOTIDE SEQUENCE [LARGE SCALE GENOMIC DNA]</scope>
    <source>
        <strain evidence="1 2">GD/7</strain>
    </source>
</reference>
<accession>D4J8A9</accession>
<organism evidence="1 2">
    <name type="scientific">Coprococcus catus GD/7</name>
    <dbReference type="NCBI Taxonomy" id="717962"/>
    <lineage>
        <taxon>Bacteria</taxon>
        <taxon>Bacillati</taxon>
        <taxon>Bacillota</taxon>
        <taxon>Clostridia</taxon>
        <taxon>Lachnospirales</taxon>
        <taxon>Lachnospiraceae</taxon>
        <taxon>Coprococcus</taxon>
    </lineage>
</organism>
<protein>
    <submittedName>
        <fullName evidence="1">Uncharacterized protein</fullName>
    </submittedName>
</protein>
<evidence type="ECO:0000313" key="2">
    <source>
        <dbReference type="Proteomes" id="UP000008798"/>
    </source>
</evidence>
<name>D4J8A9_9FIRM</name>